<protein>
    <submittedName>
        <fullName evidence="8">Putative integral membrane protein</fullName>
    </submittedName>
</protein>
<proteinExistence type="inferred from homology"/>
<evidence type="ECO:0000256" key="6">
    <source>
        <dbReference type="ARBA" id="ARBA00023136"/>
    </source>
</evidence>
<dbReference type="GO" id="GO:0005886">
    <property type="term" value="C:plasma membrane"/>
    <property type="evidence" value="ECO:0007669"/>
    <property type="project" value="UniProtKB-SubCell"/>
</dbReference>
<gene>
    <name evidence="8" type="ORF">pFi_135</name>
</gene>
<evidence type="ECO:0000256" key="5">
    <source>
        <dbReference type="ARBA" id="ARBA00022989"/>
    </source>
</evidence>
<evidence type="ECO:0000256" key="1">
    <source>
        <dbReference type="ARBA" id="ARBA00004651"/>
    </source>
</evidence>
<dbReference type="PATRIC" id="fig|1051973.4.peg.5047"/>
<keyword evidence="6" id="KW-0472">Membrane</keyword>
<dbReference type="AlphaFoldDB" id="G8JZ00"/>
<keyword evidence="2" id="KW-1003">Cell membrane</keyword>
<dbReference type="Pfam" id="PF09594">
    <property type="entry name" value="GT87"/>
    <property type="match status" value="1"/>
</dbReference>
<reference evidence="8" key="5">
    <citation type="journal article" date="2012" name="Mol. Plant Microbe Interact.">
        <title>pFiD188, the linear virulence plasmid of Rhodococcus fascians D188.</title>
        <authorList>
            <person name="Francis I."/>
            <person name="De Keyser A."/>
            <person name="De Backer P."/>
            <person name="Simon-Mateo C."/>
            <person name="Kalkus J."/>
            <person name="Pertry I."/>
            <person name="Ardiles-Diaz W."/>
            <person name="De Rycke R."/>
            <person name="Vandeputte O.M."/>
            <person name="El Jaziri M."/>
            <person name="Holsters M."/>
            <person name="Vereecke D."/>
        </authorList>
    </citation>
    <scope>NUCLEOTIDE SEQUENCE</scope>
    <source>
        <strain evidence="8">D188</strain>
        <plasmid evidence="8">pFiD188</plasmid>
    </source>
</reference>
<sequence length="400" mass="41871">MLLQRDSRSIVGRDRLLVGIYVALAAYTAVYVMTTELTTHRVWGVCAVTGYLAAGAVLLRSRNRPRAAGVAVLGAVLVPMIVLIGGALAQLEVAVVIDSARHLLDTGSPYVNDPHELTQYNPYLPAMALFGLPGVVLEGPLGDPRVWFGVFFAACVLIVVRLTRSDRGRIDQESFGKLGLLTASPLIAIPLCTGGVDLPVIGACLLGLALMAADRRWAAAAVLAFACALKWTAWPVAIVALVLHRQRAGTWSAVRVSAVSVALAGAVVVPPVILDGGALVEHTVLFPLGRADVPTPAGSSVIGGALAEAGEYGHIVSLLALFVGAIVIGIRLCVKPPRTFAAACSIAALGLTVLFLLAPSARFGYFAYPLMFWGMAWIARVPGTDTAVSSPNRESERVAA</sequence>
<keyword evidence="3" id="KW-0808">Transferase</keyword>
<geneLocation type="plasmid" evidence="8">
    <name>pFiD188</name>
</geneLocation>
<reference evidence="8" key="2">
    <citation type="journal article" date="2010" name="Mol. Plant Microbe Interact.">
        <title>Rhodococcus fascians impacts plant development through the dynamic fas-mediated production of a cytokinin mix.</title>
        <authorList>
            <person name="Pertry I."/>
            <person name="Vaclavikova K."/>
            <person name="Gemrotova M."/>
            <person name="Spichal L."/>
            <person name="Galuszka P."/>
            <person name="Depuydt S."/>
            <person name="Temmerman W."/>
            <person name="Stes E."/>
            <person name="De Keyser A."/>
            <person name="Riefler M."/>
            <person name="Biondi S."/>
            <person name="Novak O."/>
            <person name="Schmulling T."/>
            <person name="Strnad M."/>
            <person name="Tarkowski P."/>
            <person name="Holsters M."/>
            <person name="Vereecke D."/>
        </authorList>
    </citation>
    <scope>NUCLEOTIDE SEQUENCE</scope>
    <source>
        <strain evidence="8">D188</strain>
        <plasmid evidence="8">pFiD188</plasmid>
    </source>
</reference>
<evidence type="ECO:0000256" key="3">
    <source>
        <dbReference type="ARBA" id="ARBA00022679"/>
    </source>
</evidence>
<keyword evidence="5" id="KW-1133">Transmembrane helix</keyword>
<dbReference type="KEGG" id="rfa:A3L23_05000"/>
<name>G8JZ00_RHOFA</name>
<comment type="subcellular location">
    <subcellularLocation>
        <location evidence="1">Cell membrane</location>
        <topology evidence="1">Multi-pass membrane protein</topology>
    </subcellularLocation>
</comment>
<keyword evidence="8" id="KW-0614">Plasmid</keyword>
<evidence type="ECO:0000256" key="4">
    <source>
        <dbReference type="ARBA" id="ARBA00022692"/>
    </source>
</evidence>
<evidence type="ECO:0000256" key="7">
    <source>
        <dbReference type="ARBA" id="ARBA00024033"/>
    </source>
</evidence>
<evidence type="ECO:0000313" key="8">
    <source>
        <dbReference type="EMBL" id="AET25271.1"/>
    </source>
</evidence>
<keyword evidence="4" id="KW-0812">Transmembrane</keyword>
<organism evidence="8">
    <name type="scientific">Rhodococcoides fascians D188</name>
    <dbReference type="NCBI Taxonomy" id="1051973"/>
    <lineage>
        <taxon>Bacteria</taxon>
        <taxon>Bacillati</taxon>
        <taxon>Actinomycetota</taxon>
        <taxon>Actinomycetes</taxon>
        <taxon>Mycobacteriales</taxon>
        <taxon>Nocardiaceae</taxon>
        <taxon>Rhodococcoides</taxon>
    </lineage>
</organism>
<accession>G8JZ00</accession>
<reference evidence="8" key="4">
    <citation type="submission" date="2011-06" db="EMBL/GenBank/DDBJ databases">
        <authorList>
            <person name="Vereecke D.M."/>
        </authorList>
    </citation>
    <scope>NUCLEOTIDE SEQUENCE</scope>
    <source>
        <strain evidence="8">D188</strain>
        <plasmid evidence="8">pFiD188</plasmid>
    </source>
</reference>
<evidence type="ECO:0000256" key="2">
    <source>
        <dbReference type="ARBA" id="ARBA00022475"/>
    </source>
</evidence>
<dbReference type="GO" id="GO:0016758">
    <property type="term" value="F:hexosyltransferase activity"/>
    <property type="evidence" value="ECO:0007669"/>
    <property type="project" value="InterPro"/>
</dbReference>
<comment type="similarity">
    <text evidence="7">Belongs to the glycosyltransferase 87 family.</text>
</comment>
<dbReference type="EMBL" id="JN093097">
    <property type="protein sequence ID" value="AET25271.1"/>
    <property type="molecule type" value="Genomic_DNA"/>
</dbReference>
<dbReference type="InterPro" id="IPR018584">
    <property type="entry name" value="GT87"/>
</dbReference>
<reference evidence="8" key="1">
    <citation type="journal article" date="2009" name="Proc. Natl. Acad. Sci. U.S.A.">
        <title>Identification of Rhodococcus fascians cytokinins and their modus operandi to reshape the plant.</title>
        <authorList>
            <person name="Pertry I."/>
            <person name="Vaclavikova K."/>
            <person name="Depuydt S."/>
            <person name="Galuszka P."/>
            <person name="Spichal L."/>
            <person name="Temmerman W."/>
            <person name="Stes E."/>
            <person name="Schmulling T."/>
            <person name="Kakimoto T."/>
            <person name="Van Montagu M.C."/>
            <person name="Strnad M."/>
            <person name="Holsters M."/>
            <person name="Tarkowski P."/>
            <person name="Vereecke D."/>
        </authorList>
    </citation>
    <scope>NUCLEOTIDE SEQUENCE</scope>
    <source>
        <strain evidence="8">D188</strain>
        <plasmid evidence="8">pFiD188</plasmid>
    </source>
</reference>
<dbReference type="RefSeq" id="WP_015586189.1">
    <property type="nucleotide sequence ID" value="NZ_CP015236.1"/>
</dbReference>
<reference evidence="8" key="3">
    <citation type="journal article" date="2011" name="Annu. Rev. Phytopathol.">
        <title>A successful bacterial coup d'etat: how Rhodococcus fascians redirects plant development.</title>
        <authorList>
            <person name="Stes E."/>
            <person name="Vandeputte O.M."/>
            <person name="El Jaziri M."/>
            <person name="Holsters M."/>
            <person name="Vereecke D."/>
        </authorList>
    </citation>
    <scope>NUCLEOTIDE SEQUENCE</scope>
    <source>
        <strain evidence="8">D188</strain>
        <plasmid evidence="8">pFiD188</plasmid>
    </source>
</reference>